<dbReference type="Pfam" id="PF13302">
    <property type="entry name" value="Acetyltransf_3"/>
    <property type="match status" value="1"/>
</dbReference>
<dbReference type="InParanoid" id="A0A369J9M6"/>
<proteinExistence type="predicted"/>
<dbReference type="GO" id="GO:0016747">
    <property type="term" value="F:acyltransferase activity, transferring groups other than amino-acyl groups"/>
    <property type="evidence" value="ECO:0007669"/>
    <property type="project" value="InterPro"/>
</dbReference>
<accession>A0A369J9M6</accession>
<name>A0A369J9M6_HYPMA</name>
<dbReference type="Gene3D" id="3.40.630.30">
    <property type="match status" value="1"/>
</dbReference>
<dbReference type="PROSITE" id="PS51186">
    <property type="entry name" value="GNAT"/>
    <property type="match status" value="1"/>
</dbReference>
<sequence length="223" mass="25546">MPTPVLFDTSLCLNSQIVYRCALSRHIIITTTDPHDMFTTKRLRFRAYNGTSDLDKLLELFNDVRVVTYVTEGYVVPRSVNNFDKVQTLTKDCVMFCMVEELDGGSFVGFTAILPMSEPKNRNASWGIALAPEHWSKGYGWEIGNFMVDYAFRCLASHRVGLVVFEGNDRAVELYKRIGFIEEGRIRKAVWIDGGWRDTIHMGILDDEWAVIKQERAQEATVY</sequence>
<comment type="caution">
    <text evidence="2">The sequence shown here is derived from an EMBL/GenBank/DDBJ whole genome shotgun (WGS) entry which is preliminary data.</text>
</comment>
<dbReference type="AlphaFoldDB" id="A0A369J9M6"/>
<dbReference type="EMBL" id="LUEZ02000107">
    <property type="protein sequence ID" value="RDB17920.1"/>
    <property type="molecule type" value="Genomic_DNA"/>
</dbReference>
<evidence type="ECO:0000313" key="2">
    <source>
        <dbReference type="EMBL" id="RDB17920.1"/>
    </source>
</evidence>
<keyword evidence="3" id="KW-1185">Reference proteome</keyword>
<evidence type="ECO:0000313" key="3">
    <source>
        <dbReference type="Proteomes" id="UP000076154"/>
    </source>
</evidence>
<dbReference type="InterPro" id="IPR000182">
    <property type="entry name" value="GNAT_dom"/>
</dbReference>
<reference evidence="2" key="1">
    <citation type="submission" date="2018-04" db="EMBL/GenBank/DDBJ databases">
        <title>Whole genome sequencing of Hypsizygus marmoreus.</title>
        <authorList>
            <person name="Choi I.-G."/>
            <person name="Min B."/>
            <person name="Kim J.-G."/>
            <person name="Kim S."/>
            <person name="Oh Y.-L."/>
            <person name="Kong W.-S."/>
            <person name="Park H."/>
            <person name="Jeong J."/>
            <person name="Song E.-S."/>
        </authorList>
    </citation>
    <scope>NUCLEOTIDE SEQUENCE [LARGE SCALE GENOMIC DNA]</scope>
    <source>
        <strain evidence="2">51987-8</strain>
    </source>
</reference>
<dbReference type="OrthoDB" id="630895at2759"/>
<feature type="domain" description="N-acetyltransferase" evidence="1">
    <location>
        <begin position="43"/>
        <end position="207"/>
    </location>
</feature>
<gene>
    <name evidence="2" type="primary">speG</name>
    <name evidence="2" type="ORF">Hypma_000926</name>
</gene>
<evidence type="ECO:0000259" key="1">
    <source>
        <dbReference type="PROSITE" id="PS51186"/>
    </source>
</evidence>
<dbReference type="STRING" id="39966.A0A369J9M6"/>
<dbReference type="InterPro" id="IPR016181">
    <property type="entry name" value="Acyl_CoA_acyltransferase"/>
</dbReference>
<dbReference type="SUPFAM" id="SSF55729">
    <property type="entry name" value="Acyl-CoA N-acyltransferases (Nat)"/>
    <property type="match status" value="1"/>
</dbReference>
<dbReference type="PANTHER" id="PTHR43415">
    <property type="entry name" value="SPERMIDINE N(1)-ACETYLTRANSFERASE"/>
    <property type="match status" value="1"/>
</dbReference>
<dbReference type="PANTHER" id="PTHR43415:SF3">
    <property type="entry name" value="GNAT-FAMILY ACETYLTRANSFERASE"/>
    <property type="match status" value="1"/>
</dbReference>
<dbReference type="Proteomes" id="UP000076154">
    <property type="component" value="Unassembled WGS sequence"/>
</dbReference>
<protein>
    <submittedName>
        <fullName evidence="2">Spermidine N(1)-acetyltransferase</fullName>
    </submittedName>
</protein>
<organism evidence="2 3">
    <name type="scientific">Hypsizygus marmoreus</name>
    <name type="common">White beech mushroom</name>
    <name type="synonym">Agaricus marmoreus</name>
    <dbReference type="NCBI Taxonomy" id="39966"/>
    <lineage>
        <taxon>Eukaryota</taxon>
        <taxon>Fungi</taxon>
        <taxon>Dikarya</taxon>
        <taxon>Basidiomycota</taxon>
        <taxon>Agaricomycotina</taxon>
        <taxon>Agaricomycetes</taxon>
        <taxon>Agaricomycetidae</taxon>
        <taxon>Agaricales</taxon>
        <taxon>Tricholomatineae</taxon>
        <taxon>Lyophyllaceae</taxon>
        <taxon>Hypsizygus</taxon>
    </lineage>
</organism>